<feature type="region of interest" description="Disordered" evidence="1">
    <location>
        <begin position="14"/>
        <end position="48"/>
    </location>
</feature>
<organism evidence="2 3">
    <name type="scientific">Streptomyces ochraceiscleroticus</name>
    <dbReference type="NCBI Taxonomy" id="47761"/>
    <lineage>
        <taxon>Bacteria</taxon>
        <taxon>Bacillati</taxon>
        <taxon>Actinomycetota</taxon>
        <taxon>Actinomycetes</taxon>
        <taxon>Kitasatosporales</taxon>
        <taxon>Streptomycetaceae</taxon>
        <taxon>Streptomyces</taxon>
    </lineage>
</organism>
<dbReference type="EMBL" id="JBHSPX010000015">
    <property type="protein sequence ID" value="MFC6067824.1"/>
    <property type="molecule type" value="Genomic_DNA"/>
</dbReference>
<proteinExistence type="predicted"/>
<accession>A0ABW1MVD6</accession>
<name>A0ABW1MVD6_9ACTN</name>
<comment type="caution">
    <text evidence="2">The sequence shown here is derived from an EMBL/GenBank/DDBJ whole genome shotgun (WGS) entry which is preliminary data.</text>
</comment>
<dbReference type="RefSeq" id="WP_157848808.1">
    <property type="nucleotide sequence ID" value="NZ_JBHSPX010000015.1"/>
</dbReference>
<sequence length="48" mass="5501">MGLIDQFRAKQRELDERARQLTGDEDVPERTQEAASRPRKTSEEGLDA</sequence>
<gene>
    <name evidence="2" type="ORF">ACFP4F_35485</name>
</gene>
<dbReference type="Proteomes" id="UP001596139">
    <property type="component" value="Unassembled WGS sequence"/>
</dbReference>
<evidence type="ECO:0000256" key="1">
    <source>
        <dbReference type="SAM" id="MobiDB-lite"/>
    </source>
</evidence>
<protein>
    <submittedName>
        <fullName evidence="2">Uncharacterized protein</fullName>
    </submittedName>
</protein>
<evidence type="ECO:0000313" key="3">
    <source>
        <dbReference type="Proteomes" id="UP001596139"/>
    </source>
</evidence>
<keyword evidence="3" id="KW-1185">Reference proteome</keyword>
<reference evidence="3" key="1">
    <citation type="journal article" date="2019" name="Int. J. Syst. Evol. Microbiol.">
        <title>The Global Catalogue of Microorganisms (GCM) 10K type strain sequencing project: providing services to taxonomists for standard genome sequencing and annotation.</title>
        <authorList>
            <consortium name="The Broad Institute Genomics Platform"/>
            <consortium name="The Broad Institute Genome Sequencing Center for Infectious Disease"/>
            <person name="Wu L."/>
            <person name="Ma J."/>
        </authorList>
    </citation>
    <scope>NUCLEOTIDE SEQUENCE [LARGE SCALE GENOMIC DNA]</scope>
    <source>
        <strain evidence="3">CGMCC 1.15180</strain>
    </source>
</reference>
<evidence type="ECO:0000313" key="2">
    <source>
        <dbReference type="EMBL" id="MFC6067824.1"/>
    </source>
</evidence>